<sequence length="323" mass="37174">MFYRLMNCISPSCTLIHSHGKCQWRERRVDCSIAQDTTIHESGTHCSALNDDQNTPLTESIKTYIREITVQGRIWNSMPRKFGVDKDKTIESQQAYKNHRNCTQARVFGARNETPEFIVGWTLDKFGKMLARTGSDGKPFVGGISSKRLLKRFDRPINSFILHLDATFKLNLVDYPVIISAEAFIWWAYVSVPNELTQIATPHVTRSSREPLLISTVIGNAENDQFNAFDRVFGRDNKFIYLMCFYHFVAKVVKEKGIPKSGKGSSMKGFRVQVKPLSSVQRRTKDLARISLLQEVFPTLEINFCERPQHQIWHLDPISTYKY</sequence>
<proteinExistence type="predicted"/>
<dbReference type="AlphaFoldDB" id="A0A225WSB0"/>
<keyword evidence="2" id="KW-1185">Reference proteome</keyword>
<protein>
    <recommendedName>
        <fullName evidence="3">MULE transposase domain-containing protein</fullName>
    </recommendedName>
</protein>
<comment type="caution">
    <text evidence="1">The sequence shown here is derived from an EMBL/GenBank/DDBJ whole genome shotgun (WGS) entry which is preliminary data.</text>
</comment>
<dbReference type="Proteomes" id="UP000198211">
    <property type="component" value="Unassembled WGS sequence"/>
</dbReference>
<dbReference type="EMBL" id="NBNE01000382">
    <property type="protein sequence ID" value="OWZ19939.1"/>
    <property type="molecule type" value="Genomic_DNA"/>
</dbReference>
<evidence type="ECO:0000313" key="2">
    <source>
        <dbReference type="Proteomes" id="UP000198211"/>
    </source>
</evidence>
<organism evidence="1 2">
    <name type="scientific">Phytophthora megakarya</name>
    <dbReference type="NCBI Taxonomy" id="4795"/>
    <lineage>
        <taxon>Eukaryota</taxon>
        <taxon>Sar</taxon>
        <taxon>Stramenopiles</taxon>
        <taxon>Oomycota</taxon>
        <taxon>Peronosporomycetes</taxon>
        <taxon>Peronosporales</taxon>
        <taxon>Peronosporaceae</taxon>
        <taxon>Phytophthora</taxon>
    </lineage>
</organism>
<name>A0A225WSB0_9STRA</name>
<evidence type="ECO:0000313" key="1">
    <source>
        <dbReference type="EMBL" id="OWZ19939.1"/>
    </source>
</evidence>
<reference evidence="2" key="1">
    <citation type="submission" date="2017-03" db="EMBL/GenBank/DDBJ databases">
        <title>Phytopthora megakarya and P. palmivora, two closely related causual agents of cacao black pod achieved similar genome size and gene model numbers by different mechanisms.</title>
        <authorList>
            <person name="Ali S."/>
            <person name="Shao J."/>
            <person name="Larry D.J."/>
            <person name="Kronmiller B."/>
            <person name="Shen D."/>
            <person name="Strem M.D."/>
            <person name="Melnick R.L."/>
            <person name="Guiltinan M.J."/>
            <person name="Tyler B.M."/>
            <person name="Meinhardt L.W."/>
            <person name="Bailey B.A."/>
        </authorList>
    </citation>
    <scope>NUCLEOTIDE SEQUENCE [LARGE SCALE GENOMIC DNA]</scope>
    <source>
        <strain evidence="2">zdho120</strain>
    </source>
</reference>
<accession>A0A225WSB0</accession>
<dbReference type="OrthoDB" id="115980at2759"/>
<evidence type="ECO:0008006" key="3">
    <source>
        <dbReference type="Google" id="ProtNLM"/>
    </source>
</evidence>
<gene>
    <name evidence="1" type="ORF">PHMEG_0005731</name>
</gene>